<evidence type="ECO:0008006" key="3">
    <source>
        <dbReference type="Google" id="ProtNLM"/>
    </source>
</evidence>
<accession>A0A6M1TGB3</accession>
<dbReference type="InterPro" id="IPR045944">
    <property type="entry name" value="DUF6364"/>
</dbReference>
<dbReference type="Pfam" id="PF19891">
    <property type="entry name" value="DUF6364"/>
    <property type="match status" value="1"/>
</dbReference>
<dbReference type="AlphaFoldDB" id="A0A6M1TGB3"/>
<organism evidence="1 2">
    <name type="scientific">Fodinibius halophilus</name>
    <dbReference type="NCBI Taxonomy" id="1736908"/>
    <lineage>
        <taxon>Bacteria</taxon>
        <taxon>Pseudomonadati</taxon>
        <taxon>Balneolota</taxon>
        <taxon>Balneolia</taxon>
        <taxon>Balneolales</taxon>
        <taxon>Balneolaceae</taxon>
        <taxon>Fodinibius</taxon>
    </lineage>
</organism>
<proteinExistence type="predicted"/>
<gene>
    <name evidence="1" type="ORF">G3569_04935</name>
</gene>
<keyword evidence="2" id="KW-1185">Reference proteome</keyword>
<dbReference type="EMBL" id="JAALLS010000004">
    <property type="protein sequence ID" value="NGP87690.1"/>
    <property type="molecule type" value="Genomic_DNA"/>
</dbReference>
<sequence length="89" mass="9883">MAKKKLTLTVEEGVIKRVKKYAEKHGTSVSNLFEDKLGPMAAKDEDIGFTPKPGSLTEKIIGSLNRSGKEPAGDYKEIVTQEIRKKYSE</sequence>
<protein>
    <recommendedName>
        <fullName evidence="3">Antitoxin</fullName>
    </recommendedName>
</protein>
<dbReference type="Proteomes" id="UP000479132">
    <property type="component" value="Unassembled WGS sequence"/>
</dbReference>
<name>A0A6M1TGB3_9BACT</name>
<evidence type="ECO:0000313" key="2">
    <source>
        <dbReference type="Proteomes" id="UP000479132"/>
    </source>
</evidence>
<reference evidence="1 2" key="1">
    <citation type="submission" date="2020-02" db="EMBL/GenBank/DDBJ databases">
        <title>Aliifodinibius halophilus 2W32, complete genome.</title>
        <authorList>
            <person name="Li Y."/>
            <person name="Wu S."/>
        </authorList>
    </citation>
    <scope>NUCLEOTIDE SEQUENCE [LARGE SCALE GENOMIC DNA]</scope>
    <source>
        <strain evidence="1 2">2W32</strain>
    </source>
</reference>
<comment type="caution">
    <text evidence="1">The sequence shown here is derived from an EMBL/GenBank/DDBJ whole genome shotgun (WGS) entry which is preliminary data.</text>
</comment>
<dbReference type="RefSeq" id="WP_165266670.1">
    <property type="nucleotide sequence ID" value="NZ_JAALLS010000004.1"/>
</dbReference>
<evidence type="ECO:0000313" key="1">
    <source>
        <dbReference type="EMBL" id="NGP87690.1"/>
    </source>
</evidence>